<protein>
    <submittedName>
        <fullName evidence="4">Metalloreductase STEAP2</fullName>
    </submittedName>
</protein>
<dbReference type="InterPro" id="IPR036291">
    <property type="entry name" value="NAD(P)-bd_dom_sf"/>
</dbReference>
<evidence type="ECO:0000256" key="1">
    <source>
        <dbReference type="ARBA" id="ARBA00023002"/>
    </source>
</evidence>
<evidence type="ECO:0000313" key="4">
    <source>
        <dbReference type="EMBL" id="PXF44575.1"/>
    </source>
</evidence>
<feature type="transmembrane region" description="Helical" evidence="2">
    <location>
        <begin position="197"/>
        <end position="217"/>
    </location>
</feature>
<keyword evidence="2" id="KW-0812">Transmembrane</keyword>
<feature type="transmembrane region" description="Helical" evidence="2">
    <location>
        <begin position="283"/>
        <end position="305"/>
    </location>
</feature>
<dbReference type="EMBL" id="NBIV01000087">
    <property type="protein sequence ID" value="PXF44575.1"/>
    <property type="molecule type" value="Genomic_DNA"/>
</dbReference>
<organism evidence="4 5">
    <name type="scientific">Gracilariopsis chorda</name>
    <dbReference type="NCBI Taxonomy" id="448386"/>
    <lineage>
        <taxon>Eukaryota</taxon>
        <taxon>Rhodophyta</taxon>
        <taxon>Florideophyceae</taxon>
        <taxon>Rhodymeniophycidae</taxon>
        <taxon>Gracilariales</taxon>
        <taxon>Gracilariaceae</taxon>
        <taxon>Gracilariopsis</taxon>
    </lineage>
</organism>
<dbReference type="InterPro" id="IPR028939">
    <property type="entry name" value="P5C_Rdtase_cat_N"/>
</dbReference>
<dbReference type="Proteomes" id="UP000247409">
    <property type="component" value="Unassembled WGS sequence"/>
</dbReference>
<dbReference type="AlphaFoldDB" id="A0A2V3IR21"/>
<gene>
    <name evidence="4" type="ORF">BWQ96_05652</name>
</gene>
<feature type="transmembrane region" description="Helical" evidence="2">
    <location>
        <begin position="237"/>
        <end position="262"/>
    </location>
</feature>
<name>A0A2V3IR21_9FLOR</name>
<dbReference type="SUPFAM" id="SSF51735">
    <property type="entry name" value="NAD(P)-binding Rossmann-fold domains"/>
    <property type="match status" value="1"/>
</dbReference>
<evidence type="ECO:0000256" key="2">
    <source>
        <dbReference type="SAM" id="Phobius"/>
    </source>
</evidence>
<evidence type="ECO:0000313" key="5">
    <source>
        <dbReference type="Proteomes" id="UP000247409"/>
    </source>
</evidence>
<dbReference type="InterPro" id="IPR051267">
    <property type="entry name" value="STEAP_metalloreductase"/>
</dbReference>
<keyword evidence="2" id="KW-0472">Membrane</keyword>
<accession>A0A2V3IR21</accession>
<comment type="caution">
    <text evidence="4">The sequence shown here is derived from an EMBL/GenBank/DDBJ whole genome shotgun (WGS) entry which is preliminary data.</text>
</comment>
<proteinExistence type="predicted"/>
<keyword evidence="2" id="KW-1133">Transmembrane helix</keyword>
<feature type="transmembrane region" description="Helical" evidence="2">
    <location>
        <begin position="311"/>
        <end position="330"/>
    </location>
</feature>
<keyword evidence="5" id="KW-1185">Reference proteome</keyword>
<feature type="domain" description="Pyrroline-5-carboxylate reductase catalytic N-terminal" evidence="3">
    <location>
        <begin position="17"/>
        <end position="93"/>
    </location>
</feature>
<dbReference type="Gene3D" id="3.40.50.720">
    <property type="entry name" value="NAD(P)-binding Rossmann-like Domain"/>
    <property type="match status" value="1"/>
</dbReference>
<feature type="transmembrane region" description="Helical" evidence="2">
    <location>
        <begin position="351"/>
        <end position="370"/>
    </location>
</feature>
<feature type="transmembrane region" description="Helical" evidence="2">
    <location>
        <begin position="390"/>
        <end position="410"/>
    </location>
</feature>
<evidence type="ECO:0000259" key="3">
    <source>
        <dbReference type="Pfam" id="PF03807"/>
    </source>
</evidence>
<keyword evidence="1" id="KW-0560">Oxidoreductase</keyword>
<dbReference type="PANTHER" id="PTHR14239:SF0">
    <property type="entry name" value="F420-DEPENDENT NADP REDUCTASE"/>
    <property type="match status" value="1"/>
</dbReference>
<dbReference type="STRING" id="448386.A0A2V3IR21"/>
<dbReference type="OrthoDB" id="550646at2759"/>
<reference evidence="4 5" key="1">
    <citation type="journal article" date="2018" name="Mol. Biol. Evol.">
        <title>Analysis of the draft genome of the red seaweed Gracilariopsis chorda provides insights into genome size evolution in Rhodophyta.</title>
        <authorList>
            <person name="Lee J."/>
            <person name="Yang E.C."/>
            <person name="Graf L."/>
            <person name="Yang J.H."/>
            <person name="Qiu H."/>
            <person name="Zel Zion U."/>
            <person name="Chan C.X."/>
            <person name="Stephens T.G."/>
            <person name="Weber A.P.M."/>
            <person name="Boo G.H."/>
            <person name="Boo S.M."/>
            <person name="Kim K.M."/>
            <person name="Shin Y."/>
            <person name="Jung M."/>
            <person name="Lee S.J."/>
            <person name="Yim H.S."/>
            <person name="Lee J.H."/>
            <person name="Bhattacharya D."/>
            <person name="Yoon H.S."/>
        </authorList>
    </citation>
    <scope>NUCLEOTIDE SEQUENCE [LARGE SCALE GENOMIC DNA]</scope>
    <source>
        <strain evidence="4 5">SKKU-2015</strain>
        <tissue evidence="4">Whole body</tissue>
    </source>
</reference>
<dbReference type="Pfam" id="PF03807">
    <property type="entry name" value="F420_oxidored"/>
    <property type="match status" value="1"/>
</dbReference>
<sequence>MADRMLSLGALPPVLEIVIIGTGQFGAALAARLRATTPHSVVTASRRSTIPPAQAVESAHIVILAVPFSAHAVLIPSIVDYLRDDVVVIDASNRAFSQNCRAPTPEPAPVALRKLLPSHIALAKSLNTLSAETLRSLADRPAPGVAVPFAAEPAAAQTVRTLIEQLGFISYQLGDLSAAGRLEDLPHTLFPRWRATIALSVVLWIWWLLYSTLFTYVVHGKDGTPLSSWDKYPLSVYLATTGETAMTIFAITFLAGPLAIVLKALARPLPRWHVIWLQDRKQLGIAGFVFASAHTIAGAISAGHVDAGWKGQLYSVFGITSYVLFTLLAVSSSGNADTTMSWAEFRATFSWIGNTALAFGIIHQGVWGAVEMDHISSPSHWVGGGRILPMYWLGMILPLFVIVLRIITWLPCVVATSERRAVGFKPPAHLAEHQA</sequence>
<dbReference type="PANTHER" id="PTHR14239">
    <property type="entry name" value="DUDULIN-RELATED"/>
    <property type="match status" value="1"/>
</dbReference>